<reference evidence="3" key="1">
    <citation type="submission" date="2020-07" db="EMBL/GenBank/DDBJ databases">
        <title>novel species isolated from the respiratory tract of Marmot.</title>
        <authorList>
            <person name="Zhang G."/>
        </authorList>
    </citation>
    <scope>NUCLEOTIDE SEQUENCE [LARGE SCALE GENOMIC DNA]</scope>
    <source>
        <strain evidence="3">686</strain>
    </source>
</reference>
<dbReference type="RefSeq" id="WP_188329374.1">
    <property type="nucleotide sequence ID" value="NZ_CP059491.1"/>
</dbReference>
<dbReference type="KEGG" id="gji:H1R19_02995"/>
<name>A0A7D7QIC7_9ACTN</name>
<accession>A0A7D7QIC7</accession>
<dbReference type="Proteomes" id="UP000515663">
    <property type="component" value="Chromosome"/>
</dbReference>
<evidence type="ECO:0000256" key="1">
    <source>
        <dbReference type="SAM" id="Phobius"/>
    </source>
</evidence>
<dbReference type="EMBL" id="CP059491">
    <property type="protein sequence ID" value="QMT02164.1"/>
    <property type="molecule type" value="Genomic_DNA"/>
</dbReference>
<feature type="transmembrane region" description="Helical" evidence="1">
    <location>
        <begin position="20"/>
        <end position="40"/>
    </location>
</feature>
<proteinExistence type="predicted"/>
<sequence>MTQPPPGGPTPDPRRRLNRIRNIIIGVIVVVTIFALLGACGTRALRGDGLGGSARDHITQNYQRETALDDGDVDAYIADGTPAEVADELRDAERPADQRGGAAGAGNVAGTQFLQYPDYLVGLFPYAAGQTRVMLSRDYRSGYNHYHSYVGAFWVPTPRYSGSGSGNRGGGSGGGGK</sequence>
<gene>
    <name evidence="2" type="ORF">H1R19_02995</name>
</gene>
<keyword evidence="1" id="KW-0812">Transmembrane</keyword>
<evidence type="ECO:0000313" key="3">
    <source>
        <dbReference type="Proteomes" id="UP000515663"/>
    </source>
</evidence>
<keyword evidence="3" id="KW-1185">Reference proteome</keyword>
<keyword evidence="1" id="KW-1133">Transmembrane helix</keyword>
<evidence type="ECO:0000313" key="2">
    <source>
        <dbReference type="EMBL" id="QMT02164.1"/>
    </source>
</evidence>
<protein>
    <submittedName>
        <fullName evidence="2">DUF4247 domain-containing protein</fullName>
    </submittedName>
</protein>
<dbReference type="InterPro" id="IPR025341">
    <property type="entry name" value="DUF4247"/>
</dbReference>
<organism evidence="2 3">
    <name type="scientific">Gordonia jinghuaiqii</name>
    <dbReference type="NCBI Taxonomy" id="2758710"/>
    <lineage>
        <taxon>Bacteria</taxon>
        <taxon>Bacillati</taxon>
        <taxon>Actinomycetota</taxon>
        <taxon>Actinomycetes</taxon>
        <taxon>Mycobacteriales</taxon>
        <taxon>Gordoniaceae</taxon>
        <taxon>Gordonia</taxon>
    </lineage>
</organism>
<dbReference type="AlphaFoldDB" id="A0A7D7QIC7"/>
<dbReference type="Pfam" id="PF14042">
    <property type="entry name" value="DUF4247"/>
    <property type="match status" value="1"/>
</dbReference>
<keyword evidence="1" id="KW-0472">Membrane</keyword>